<dbReference type="Proteomes" id="UP000700732">
    <property type="component" value="Unassembled WGS sequence"/>
</dbReference>
<evidence type="ECO:0000259" key="2">
    <source>
        <dbReference type="PROSITE" id="PS50110"/>
    </source>
</evidence>
<dbReference type="PROSITE" id="PS50110">
    <property type="entry name" value="RESPONSE_REGULATORY"/>
    <property type="match status" value="1"/>
</dbReference>
<organism evidence="3 4">
    <name type="scientific">Spirosoma utsteinense</name>
    <dbReference type="NCBI Taxonomy" id="2585773"/>
    <lineage>
        <taxon>Bacteria</taxon>
        <taxon>Pseudomonadati</taxon>
        <taxon>Bacteroidota</taxon>
        <taxon>Cytophagia</taxon>
        <taxon>Cytophagales</taxon>
        <taxon>Cytophagaceae</taxon>
        <taxon>Spirosoma</taxon>
    </lineage>
</organism>
<gene>
    <name evidence="3" type="ORF">FH603_4964</name>
</gene>
<evidence type="ECO:0000313" key="3">
    <source>
        <dbReference type="EMBL" id="MBC3794435.1"/>
    </source>
</evidence>
<dbReference type="Gene3D" id="3.40.50.2300">
    <property type="match status" value="1"/>
</dbReference>
<name>A0ABR6WCY8_9BACT</name>
<keyword evidence="4" id="KW-1185">Reference proteome</keyword>
<keyword evidence="1" id="KW-0597">Phosphoprotein</keyword>
<dbReference type="SUPFAM" id="SSF52172">
    <property type="entry name" value="CheY-like"/>
    <property type="match status" value="1"/>
</dbReference>
<accession>A0ABR6WCY8</accession>
<dbReference type="EMBL" id="VFIA01000045">
    <property type="protein sequence ID" value="MBC3794435.1"/>
    <property type="molecule type" value="Genomic_DNA"/>
</dbReference>
<dbReference type="InterPro" id="IPR001789">
    <property type="entry name" value="Sig_transdc_resp-reg_receiver"/>
</dbReference>
<proteinExistence type="predicted"/>
<feature type="modified residue" description="4-aspartylphosphate" evidence="1">
    <location>
        <position position="66"/>
    </location>
</feature>
<dbReference type="InterPro" id="IPR011006">
    <property type="entry name" value="CheY-like_superfamily"/>
</dbReference>
<comment type="caution">
    <text evidence="3">The sequence shown here is derived from an EMBL/GenBank/DDBJ whole genome shotgun (WGS) entry which is preliminary data.</text>
</comment>
<evidence type="ECO:0000256" key="1">
    <source>
        <dbReference type="PROSITE-ProRule" id="PRU00169"/>
    </source>
</evidence>
<reference evidence="3 4" key="1">
    <citation type="submission" date="2019-06" db="EMBL/GenBank/DDBJ databases">
        <title>Spirosoma utsteinense sp. nov. isolated from Antarctic ice-free soils.</title>
        <authorList>
            <person name="Tahon G."/>
        </authorList>
    </citation>
    <scope>NUCLEOTIDE SEQUENCE [LARGE SCALE GENOMIC DNA]</scope>
    <source>
        <strain evidence="3 4">LMG 31447</strain>
    </source>
</reference>
<evidence type="ECO:0000313" key="4">
    <source>
        <dbReference type="Proteomes" id="UP000700732"/>
    </source>
</evidence>
<protein>
    <submittedName>
        <fullName evidence="3">CheY-like chemotaxis protein</fullName>
    </submittedName>
</protein>
<dbReference type="RefSeq" id="WP_186740955.1">
    <property type="nucleotide sequence ID" value="NZ_VFIA01000045.1"/>
</dbReference>
<feature type="domain" description="Response regulatory" evidence="2">
    <location>
        <begin position="12"/>
        <end position="133"/>
    </location>
</feature>
<sequence>METARQLIRTPIIFIANDQLDDPYIYRQAFGKANPRAVLYFFLNRADLIDALQGEVYPRPSLLLMDWHMVAREGYAALAALGRNPAWQTIPVVILSAPDRPVDEDQCRQTGYELVLPRQTGFDSLVGQLNGLMLALL</sequence>